<dbReference type="AlphaFoldDB" id="A0AA86V2K5"/>
<organism evidence="1">
    <name type="scientific">Hexamita inflata</name>
    <dbReference type="NCBI Taxonomy" id="28002"/>
    <lineage>
        <taxon>Eukaryota</taxon>
        <taxon>Metamonada</taxon>
        <taxon>Diplomonadida</taxon>
        <taxon>Hexamitidae</taxon>
        <taxon>Hexamitinae</taxon>
        <taxon>Hexamita</taxon>
    </lineage>
</organism>
<evidence type="ECO:0000313" key="3">
    <source>
        <dbReference type="Proteomes" id="UP001642409"/>
    </source>
</evidence>
<evidence type="ECO:0000313" key="2">
    <source>
        <dbReference type="EMBL" id="CAL6000994.1"/>
    </source>
</evidence>
<reference evidence="1" key="1">
    <citation type="submission" date="2023-06" db="EMBL/GenBank/DDBJ databases">
        <authorList>
            <person name="Kurt Z."/>
        </authorList>
    </citation>
    <scope>NUCLEOTIDE SEQUENCE</scope>
</reference>
<name>A0AA86V2K5_9EUKA</name>
<dbReference type="EMBL" id="CAXDID020000042">
    <property type="protein sequence ID" value="CAL6000994.1"/>
    <property type="molecule type" value="Genomic_DNA"/>
</dbReference>
<dbReference type="EMBL" id="CATOUU010001125">
    <property type="protein sequence ID" value="CAI9973796.1"/>
    <property type="molecule type" value="Genomic_DNA"/>
</dbReference>
<keyword evidence="3" id="KW-1185">Reference proteome</keyword>
<proteinExistence type="predicted"/>
<gene>
    <name evidence="2" type="ORF">HINF_LOCUS17112</name>
    <name evidence="1" type="ORF">HINF_LOCUS61441</name>
</gene>
<dbReference type="Gene3D" id="3.30.420.10">
    <property type="entry name" value="Ribonuclease H-like superfamily/Ribonuclease H"/>
    <property type="match status" value="1"/>
</dbReference>
<evidence type="ECO:0000313" key="1">
    <source>
        <dbReference type="EMBL" id="CAI9973796.1"/>
    </source>
</evidence>
<sequence>MANGIDYILRRLDERYEEEFIHQCKQAGWQSVMVHGAIFGSNKATLYFQVDKRCIKAVDYIEITKKQLIPNLVKKSKHIYINVIMHLHIQLKQLKQSLRHDATSIEEKSKLQNGLRIRFNPIEMVWAIMKRHMRYYKQQTFEEFITHVQEAWDSVSSLTIKKLTAQCPEEFNNVRQPVVDGLVNDE</sequence>
<comment type="caution">
    <text evidence="1">The sequence shown here is derived from an EMBL/GenBank/DDBJ whole genome shotgun (WGS) entry which is preliminary data.</text>
</comment>
<dbReference type="Proteomes" id="UP001642409">
    <property type="component" value="Unassembled WGS sequence"/>
</dbReference>
<dbReference type="GO" id="GO:0003676">
    <property type="term" value="F:nucleic acid binding"/>
    <property type="evidence" value="ECO:0007669"/>
    <property type="project" value="InterPro"/>
</dbReference>
<protein>
    <submittedName>
        <fullName evidence="1">Transposable element Tcb2 transposase</fullName>
    </submittedName>
    <submittedName>
        <fullName evidence="2">Transposable_element Tcb2 transposase</fullName>
    </submittedName>
</protein>
<dbReference type="InterPro" id="IPR036397">
    <property type="entry name" value="RNaseH_sf"/>
</dbReference>
<reference evidence="2 3" key="2">
    <citation type="submission" date="2024-07" db="EMBL/GenBank/DDBJ databases">
        <authorList>
            <person name="Akdeniz Z."/>
        </authorList>
    </citation>
    <scope>NUCLEOTIDE SEQUENCE [LARGE SCALE GENOMIC DNA]</scope>
</reference>
<accession>A0AA86V2K5</accession>